<protein>
    <recommendedName>
        <fullName evidence="10">Long-chain-fatty-acid--CoA ligase</fullName>
    </recommendedName>
</protein>
<feature type="transmembrane region" description="Helical" evidence="12">
    <location>
        <begin position="183"/>
        <end position="205"/>
    </location>
</feature>
<evidence type="ECO:0000256" key="7">
    <source>
        <dbReference type="ARBA" id="ARBA00022989"/>
    </source>
</evidence>
<keyword evidence="6" id="KW-0067">ATP-binding</keyword>
<feature type="domain" description="AMP-dependent synthetase/ligase" evidence="13">
    <location>
        <begin position="337"/>
        <end position="657"/>
    </location>
</feature>
<feature type="transmembrane region" description="Helical" evidence="12">
    <location>
        <begin position="226"/>
        <end position="245"/>
    </location>
</feature>
<reference evidence="17" key="1">
    <citation type="submission" date="2016-11" db="UniProtKB">
        <authorList>
            <consortium name="WormBaseParasite"/>
        </authorList>
    </citation>
    <scope>IDENTIFICATION</scope>
</reference>
<dbReference type="SUPFAM" id="SSF56801">
    <property type="entry name" value="Acetyl-CoA synthetase-like"/>
    <property type="match status" value="1"/>
</dbReference>
<evidence type="ECO:0000256" key="3">
    <source>
        <dbReference type="ARBA" id="ARBA00022598"/>
    </source>
</evidence>
<dbReference type="eggNOG" id="KOG1179">
    <property type="taxonomic scope" value="Eukaryota"/>
</dbReference>
<dbReference type="GO" id="GO:0005789">
    <property type="term" value="C:endoplasmic reticulum membrane"/>
    <property type="evidence" value="ECO:0007669"/>
    <property type="project" value="TreeGrafter"/>
</dbReference>
<proteinExistence type="inferred from homology"/>
<dbReference type="AlphaFoldDB" id="A0A1I7RIQ0"/>
<dbReference type="InterPro" id="IPR042099">
    <property type="entry name" value="ANL_N_sf"/>
</dbReference>
<keyword evidence="5" id="KW-0547">Nucleotide-binding</keyword>
<organism evidence="16 17">
    <name type="scientific">Bursaphelenchus xylophilus</name>
    <name type="common">Pinewood nematode worm</name>
    <name type="synonym">Aphelenchoides xylophilus</name>
    <dbReference type="NCBI Taxonomy" id="6326"/>
    <lineage>
        <taxon>Eukaryota</taxon>
        <taxon>Metazoa</taxon>
        <taxon>Ecdysozoa</taxon>
        <taxon>Nematoda</taxon>
        <taxon>Chromadorea</taxon>
        <taxon>Rhabditida</taxon>
        <taxon>Tylenchina</taxon>
        <taxon>Tylenchomorpha</taxon>
        <taxon>Aphelenchoidea</taxon>
        <taxon>Aphelenchoididae</taxon>
        <taxon>Bursaphelenchus</taxon>
    </lineage>
</organism>
<dbReference type="PANTHER" id="PTHR43107">
    <property type="entry name" value="LONG-CHAIN FATTY ACID TRANSPORT PROTEIN"/>
    <property type="match status" value="1"/>
</dbReference>
<evidence type="ECO:0000256" key="2">
    <source>
        <dbReference type="ARBA" id="ARBA00006432"/>
    </source>
</evidence>
<dbReference type="Gene3D" id="3.40.50.12780">
    <property type="entry name" value="N-terminal domain of ligase-like"/>
    <property type="match status" value="1"/>
</dbReference>
<feature type="transmembrane region" description="Helical" evidence="12">
    <location>
        <begin position="76"/>
        <end position="100"/>
    </location>
</feature>
<keyword evidence="4 12" id="KW-0812">Transmembrane</keyword>
<feature type="domain" description="Amino acid transporter transmembrane" evidence="14">
    <location>
        <begin position="4"/>
        <end position="300"/>
    </location>
</feature>
<accession>A0A1I7RIQ0</accession>
<dbReference type="PANTHER" id="PTHR43107:SF15">
    <property type="entry name" value="FATTY ACID TRANSPORT PROTEIN 3, ISOFORM A"/>
    <property type="match status" value="1"/>
</dbReference>
<name>A0A1I7RIQ0_BURXY</name>
<feature type="transmembrane region" description="Helical" evidence="12">
    <location>
        <begin position="144"/>
        <end position="163"/>
    </location>
</feature>
<dbReference type="Pfam" id="PF13193">
    <property type="entry name" value="AMP-binding_C"/>
    <property type="match status" value="1"/>
</dbReference>
<dbReference type="WBParaSite" id="BXY_0058200.1">
    <property type="protein sequence ID" value="BXY_0058200.1"/>
    <property type="gene ID" value="BXY_0058200"/>
</dbReference>
<keyword evidence="3" id="KW-0436">Ligase</keyword>
<dbReference type="Gene3D" id="3.30.300.30">
    <property type="match status" value="1"/>
</dbReference>
<evidence type="ECO:0000256" key="6">
    <source>
        <dbReference type="ARBA" id="ARBA00022840"/>
    </source>
</evidence>
<keyword evidence="7 12" id="KW-1133">Transmembrane helix</keyword>
<feature type="transmembrane region" description="Helical" evidence="12">
    <location>
        <begin position="277"/>
        <end position="296"/>
    </location>
</feature>
<dbReference type="InterPro" id="IPR000873">
    <property type="entry name" value="AMP-dep_synth/lig_dom"/>
</dbReference>
<evidence type="ECO:0000256" key="8">
    <source>
        <dbReference type="ARBA" id="ARBA00023136"/>
    </source>
</evidence>
<dbReference type="InterPro" id="IPR045851">
    <property type="entry name" value="AMP-bd_C_sf"/>
</dbReference>
<evidence type="ECO:0000256" key="4">
    <source>
        <dbReference type="ARBA" id="ARBA00022692"/>
    </source>
</evidence>
<dbReference type="InterPro" id="IPR025110">
    <property type="entry name" value="AMP-bd_C"/>
</dbReference>
<comment type="similarity">
    <text evidence="2">Belongs to the ATP-dependent AMP-binding enzyme family.</text>
</comment>
<evidence type="ECO:0000256" key="5">
    <source>
        <dbReference type="ARBA" id="ARBA00022741"/>
    </source>
</evidence>
<evidence type="ECO:0000256" key="9">
    <source>
        <dbReference type="ARBA" id="ARBA00036527"/>
    </source>
</evidence>
<evidence type="ECO:0000313" key="17">
    <source>
        <dbReference type="WBParaSite" id="BXY_0058200.1"/>
    </source>
</evidence>
<feature type="domain" description="AMP-binding enzyme C-terminal" evidence="15">
    <location>
        <begin position="774"/>
        <end position="852"/>
    </location>
</feature>
<dbReference type="GO" id="GO:0044539">
    <property type="term" value="P:long-chain fatty acid import into cell"/>
    <property type="evidence" value="ECO:0007669"/>
    <property type="project" value="TreeGrafter"/>
</dbReference>
<evidence type="ECO:0000259" key="14">
    <source>
        <dbReference type="Pfam" id="PF01490"/>
    </source>
</evidence>
<dbReference type="Pfam" id="PF00501">
    <property type="entry name" value="AMP-binding"/>
    <property type="match status" value="1"/>
</dbReference>
<evidence type="ECO:0000313" key="16">
    <source>
        <dbReference type="Proteomes" id="UP000095284"/>
    </source>
</evidence>
<dbReference type="InterPro" id="IPR013057">
    <property type="entry name" value="AA_transpt_TM"/>
</dbReference>
<dbReference type="Pfam" id="PF01490">
    <property type="entry name" value="Aa_trans"/>
    <property type="match status" value="1"/>
</dbReference>
<evidence type="ECO:0000259" key="13">
    <source>
        <dbReference type="Pfam" id="PF00501"/>
    </source>
</evidence>
<feature type="transmembrane region" description="Helical" evidence="12">
    <location>
        <begin position="106"/>
        <end position="132"/>
    </location>
</feature>
<feature type="transmembrane region" description="Helical" evidence="12">
    <location>
        <begin position="42"/>
        <end position="64"/>
    </location>
</feature>
<dbReference type="InterPro" id="IPR020845">
    <property type="entry name" value="AMP-binding_CS"/>
</dbReference>
<dbReference type="Proteomes" id="UP000095284">
    <property type="component" value="Unplaced"/>
</dbReference>
<comment type="catalytic activity">
    <reaction evidence="9">
        <text>a very long-chain fatty acid + ATP + CoA = a very long-chain fatty acyl-CoA + AMP + diphosphate</text>
        <dbReference type="Rhea" id="RHEA:54536"/>
        <dbReference type="ChEBI" id="CHEBI:30616"/>
        <dbReference type="ChEBI" id="CHEBI:33019"/>
        <dbReference type="ChEBI" id="CHEBI:57287"/>
        <dbReference type="ChEBI" id="CHEBI:58950"/>
        <dbReference type="ChEBI" id="CHEBI:138261"/>
        <dbReference type="ChEBI" id="CHEBI:456215"/>
    </reaction>
    <physiologicalReaction direction="left-to-right" evidence="9">
        <dbReference type="Rhea" id="RHEA:54537"/>
    </physiologicalReaction>
</comment>
<dbReference type="GO" id="GO:0004467">
    <property type="term" value="F:long-chain fatty acid-CoA ligase activity"/>
    <property type="evidence" value="ECO:0007669"/>
    <property type="project" value="TreeGrafter"/>
</dbReference>
<dbReference type="GO" id="GO:0005524">
    <property type="term" value="F:ATP binding"/>
    <property type="evidence" value="ECO:0007669"/>
    <property type="project" value="UniProtKB-KW"/>
</dbReference>
<evidence type="ECO:0000256" key="10">
    <source>
        <dbReference type="ARBA" id="ARBA00041297"/>
    </source>
</evidence>
<dbReference type="GO" id="GO:0005324">
    <property type="term" value="F:long-chain fatty acid transmembrane transporter activity"/>
    <property type="evidence" value="ECO:0007669"/>
    <property type="project" value="TreeGrafter"/>
</dbReference>
<evidence type="ECO:0000256" key="1">
    <source>
        <dbReference type="ARBA" id="ARBA00004370"/>
    </source>
</evidence>
<dbReference type="GO" id="GO:0005886">
    <property type="term" value="C:plasma membrane"/>
    <property type="evidence" value="ECO:0007669"/>
    <property type="project" value="TreeGrafter"/>
</dbReference>
<evidence type="ECO:0000259" key="15">
    <source>
        <dbReference type="Pfam" id="PF13193"/>
    </source>
</evidence>
<dbReference type="PROSITE" id="PS00455">
    <property type="entry name" value="AMP_BINDING"/>
    <property type="match status" value="1"/>
</dbReference>
<sequence length="902" mass="101847">MGLTGILLGKCWMMMLERWPEYRNHCRKPYAEIAKRALGINYVWIVSLNCNIAQFGQSVVYLLLSAKNLRDLVLMFFDYDISYCFMVVFLGILLLPLNFLKSPQDFWPMVIVAMFTSVVSASLIVTGGIIDYPTCNAVKEMPPFTASNYFLALGTFFFAYEAHASFPCVQHDMRRPGEWTKSMILAMILISSLYGPVSAISYFAYGDSVKNSIINSVQTPWIQITVNILITMHCILTITIASNPLNQELEDYFNVPHGELKCEVPTMSLQLLSVNKAWLTTLGAAGALALILFPKFRRILYTIPRDIRAILTLFHVKYVVKKAQRLNKPMHWYFLNVVKRNPQKIAVEEVETGRKFTLKELNDLANKYANMFKSKGFKKDDTVGLFLENSADFVALWIGLSKIGVRTAWLNTHIKLEPLQYSIAAANCNSLITSNHLLTTVIDEAVSAGCIPYGFPTYTIDANDDDFAQDISPLLTDPSEPPEDPEVNFSSILCYIYTSGTTGNPKPAVIKHHRYFWMSMLSGLVCDIREDDIVYLFLPMYHSAGGILGAGQLLARGSKLVIRKKFSARNFWPEIRKYNCTASQYIGEVARYIVAQPPQPDDAQHPLRLLYGNGLRIEIWRELVERFKVPKISEFYGSTEGNANIVNLDSTIGACGLLPLSRFIQDRATVAVLKIDKDTGEFLRDKNGLCICCDPGEQGHLVGIIRDDDAVNKFEGYLNKAETDKKIIRDVFKKGDVAFASGDLFLWDEYGYLFFKDRLGDTYRWRGENVSTMEVEGVLQPVKSIQDVAVYGVEVKGREGRAGMISASLAEGAEVNDLVKEVSERVTSRLPGYAIPVFLRIGKEFERTGTFKLKKNKLKEQGFNPEACNGDELYYYDSSSKTYKHLDSQMYEDIQSGRYTKI</sequence>
<evidence type="ECO:0000256" key="12">
    <source>
        <dbReference type="SAM" id="Phobius"/>
    </source>
</evidence>
<keyword evidence="8 12" id="KW-0472">Membrane</keyword>
<comment type="subcellular location">
    <subcellularLocation>
        <location evidence="1">Membrane</location>
    </subcellularLocation>
</comment>
<evidence type="ECO:0000256" key="11">
    <source>
        <dbReference type="ARBA" id="ARBA00048666"/>
    </source>
</evidence>
<comment type="catalytic activity">
    <reaction evidence="11">
        <text>tetracosanoate + ATP + CoA = tetracosanoyl-CoA + AMP + diphosphate</text>
        <dbReference type="Rhea" id="RHEA:33639"/>
        <dbReference type="ChEBI" id="CHEBI:30616"/>
        <dbReference type="ChEBI" id="CHEBI:31014"/>
        <dbReference type="ChEBI" id="CHEBI:33019"/>
        <dbReference type="ChEBI" id="CHEBI:57287"/>
        <dbReference type="ChEBI" id="CHEBI:65052"/>
        <dbReference type="ChEBI" id="CHEBI:456215"/>
    </reaction>
    <physiologicalReaction direction="left-to-right" evidence="11">
        <dbReference type="Rhea" id="RHEA:33640"/>
    </physiologicalReaction>
</comment>